<evidence type="ECO:0000313" key="2">
    <source>
        <dbReference type="EMBL" id="GIJ36507.1"/>
    </source>
</evidence>
<proteinExistence type="predicted"/>
<reference evidence="2" key="1">
    <citation type="submission" date="2021-01" db="EMBL/GenBank/DDBJ databases">
        <title>Whole genome shotgun sequence of Verrucosispora sediminis NBRC 107745.</title>
        <authorList>
            <person name="Komaki H."/>
            <person name="Tamura T."/>
        </authorList>
    </citation>
    <scope>NUCLEOTIDE SEQUENCE</scope>
    <source>
        <strain evidence="2">NBRC 107745</strain>
    </source>
</reference>
<dbReference type="EMBL" id="BOPD01000052">
    <property type="protein sequence ID" value="GIJ36507.1"/>
    <property type="molecule type" value="Genomic_DNA"/>
</dbReference>
<protein>
    <recommendedName>
        <fullName evidence="4">DUF4402 domain-containing protein</fullName>
    </recommendedName>
</protein>
<evidence type="ECO:0000256" key="1">
    <source>
        <dbReference type="SAM" id="SignalP"/>
    </source>
</evidence>
<accession>A0A9W5UWN9</accession>
<feature type="signal peptide" evidence="1">
    <location>
        <begin position="1"/>
        <end position="22"/>
    </location>
</feature>
<evidence type="ECO:0000313" key="3">
    <source>
        <dbReference type="Proteomes" id="UP000607311"/>
    </source>
</evidence>
<evidence type="ECO:0008006" key="4">
    <source>
        <dbReference type="Google" id="ProtNLM"/>
    </source>
</evidence>
<keyword evidence="1" id="KW-0732">Signal</keyword>
<feature type="chain" id="PRO_5040943165" description="DUF4402 domain-containing protein" evidence="1">
    <location>
        <begin position="23"/>
        <end position="178"/>
    </location>
</feature>
<dbReference type="RefSeq" id="WP_232511185.1">
    <property type="nucleotide sequence ID" value="NZ_BOPD01000052.1"/>
</dbReference>
<organism evidence="2 3">
    <name type="scientific">Micromonospora sediminimaris</name>
    <dbReference type="NCBI Taxonomy" id="547162"/>
    <lineage>
        <taxon>Bacteria</taxon>
        <taxon>Bacillati</taxon>
        <taxon>Actinomycetota</taxon>
        <taxon>Actinomycetes</taxon>
        <taxon>Micromonosporales</taxon>
        <taxon>Micromonosporaceae</taxon>
        <taxon>Micromonospora</taxon>
    </lineage>
</organism>
<gene>
    <name evidence="2" type="ORF">Vse01_56550</name>
</gene>
<dbReference type="Proteomes" id="UP000607311">
    <property type="component" value="Unassembled WGS sequence"/>
</dbReference>
<sequence>MRLLAALLGVIMILVGAAPAEAAASVGRSFQLAKTEGVDITVPATVNLGTGFTGGVLTGPMGRVEVTDVRGPVNPNTWVATVSATVFITGGGGAQRTISNGSVFYWSGPAVQSTGGGTLVPGQLTQAQVVALNVTREAFRKTSGNGNNRVAWNPSLRIVVPNGIIAGTYTGTITRSVA</sequence>
<dbReference type="AlphaFoldDB" id="A0A9W5UWN9"/>
<name>A0A9W5UWN9_9ACTN</name>
<keyword evidence="3" id="KW-1185">Reference proteome</keyword>
<comment type="caution">
    <text evidence="2">The sequence shown here is derived from an EMBL/GenBank/DDBJ whole genome shotgun (WGS) entry which is preliminary data.</text>
</comment>